<dbReference type="Proteomes" id="UP000006135">
    <property type="component" value="Chromosome"/>
</dbReference>
<feature type="signal peptide" evidence="1">
    <location>
        <begin position="1"/>
        <end position="29"/>
    </location>
</feature>
<evidence type="ECO:0008006" key="4">
    <source>
        <dbReference type="Google" id="ProtNLM"/>
    </source>
</evidence>
<reference evidence="2 3" key="1">
    <citation type="journal article" date="2011" name="J. Genet. Genomics">
        <title>Unraveling the Acidithiobacillus caldus complete genome and its central metabolisms for carbon assimilation.</title>
        <authorList>
            <person name="You X.Y."/>
            <person name="Guo X."/>
            <person name="Zheng H.J."/>
            <person name="Zhang M.J."/>
            <person name="Liu L.J."/>
            <person name="Zhu Y.Q."/>
            <person name="Zhu B."/>
            <person name="Wang S.Y."/>
            <person name="Zhao G.P."/>
            <person name="Poetsch A."/>
            <person name="Jiang C.Y."/>
            <person name="Liu S.J."/>
        </authorList>
    </citation>
    <scope>NUCLEOTIDE SEQUENCE [LARGE SCALE GENOMIC DNA]</scope>
    <source>
        <strain evidence="2 3">SM-1</strain>
    </source>
</reference>
<evidence type="ECO:0000313" key="2">
    <source>
        <dbReference type="EMBL" id="AEK57158.1"/>
    </source>
</evidence>
<name>F9ZSA7_ACICS</name>
<proteinExistence type="predicted"/>
<feature type="chain" id="PRO_5003392839" description="Fap amyloid fibril minor component" evidence="1">
    <location>
        <begin position="30"/>
        <end position="219"/>
    </location>
</feature>
<dbReference type="KEGG" id="acu:Atc_0508"/>
<organism evidence="2 3">
    <name type="scientific">Acidithiobacillus caldus (strain SM-1)</name>
    <dbReference type="NCBI Taxonomy" id="990288"/>
    <lineage>
        <taxon>Bacteria</taxon>
        <taxon>Pseudomonadati</taxon>
        <taxon>Pseudomonadota</taxon>
        <taxon>Acidithiobacillia</taxon>
        <taxon>Acidithiobacillales</taxon>
        <taxon>Acidithiobacillaceae</taxon>
        <taxon>Acidithiobacillus</taxon>
    </lineage>
</organism>
<dbReference type="AlphaFoldDB" id="F9ZSA7"/>
<evidence type="ECO:0000313" key="3">
    <source>
        <dbReference type="Proteomes" id="UP000006135"/>
    </source>
</evidence>
<dbReference type="EMBL" id="CP002573">
    <property type="protein sequence ID" value="AEK57158.1"/>
    <property type="molecule type" value="Genomic_DNA"/>
</dbReference>
<keyword evidence="3" id="KW-1185">Reference proteome</keyword>
<evidence type="ECO:0000256" key="1">
    <source>
        <dbReference type="SAM" id="SignalP"/>
    </source>
</evidence>
<keyword evidence="1" id="KW-0732">Signal</keyword>
<gene>
    <name evidence="2" type="ordered locus">Atc_0508</name>
</gene>
<dbReference type="GeneID" id="92930541"/>
<accession>F9ZSA7</accession>
<dbReference type="RefSeq" id="WP_014002330.1">
    <property type="nucleotide sequence ID" value="NC_015850.1"/>
</dbReference>
<dbReference type="HOGENOM" id="CLU_1259192_0_0_6"/>
<sequence length="219" mass="21515">MQKSTLKTGLVPLAIGLAISGLTSAHAFAGPDAYGKTLLQSSRLTTEIGGSVGVQSQGVILANMAAGMSNEQTNSVALANDGQQEITPVAQNAGKAVVHLTNSTSIASISSGAFQGASGVLGVNQAAGESNSESNQFTLATGIVGTPVTPIPNSLLASSTAGPVNVDKLSAASGNKEALSISSSAFQGAHGVAMVTQAAGSGNHLSNSFALNVQEGALP</sequence>
<dbReference type="STRING" id="990288.Atc_0508"/>
<protein>
    <recommendedName>
        <fullName evidence="4">Fap amyloid fibril minor component</fullName>
    </recommendedName>
</protein>